<keyword evidence="3 7" id="KW-0812">Transmembrane</keyword>
<keyword evidence="4 7" id="KW-1133">Transmembrane helix</keyword>
<dbReference type="EMBL" id="CAJNOU010000869">
    <property type="protein sequence ID" value="CAF1105488.1"/>
    <property type="molecule type" value="Genomic_DNA"/>
</dbReference>
<dbReference type="Proteomes" id="UP000663882">
    <property type="component" value="Unassembled WGS sequence"/>
</dbReference>
<name>A0A819E0J4_9BILA</name>
<evidence type="ECO:0000256" key="4">
    <source>
        <dbReference type="ARBA" id="ARBA00022989"/>
    </source>
</evidence>
<dbReference type="GO" id="GO:0008324">
    <property type="term" value="F:monoatomic cation transmembrane transporter activity"/>
    <property type="evidence" value="ECO:0007669"/>
    <property type="project" value="InterPro"/>
</dbReference>
<dbReference type="InterPro" id="IPR003445">
    <property type="entry name" value="Cat_transpt"/>
</dbReference>
<evidence type="ECO:0000256" key="2">
    <source>
        <dbReference type="ARBA" id="ARBA00022448"/>
    </source>
</evidence>
<dbReference type="EMBL" id="CAJOAX010003215">
    <property type="protein sequence ID" value="CAF3842353.1"/>
    <property type="molecule type" value="Genomic_DNA"/>
</dbReference>
<evidence type="ECO:0000313" key="11">
    <source>
        <dbReference type="EMBL" id="CAF4059319.1"/>
    </source>
</evidence>
<protein>
    <submittedName>
        <fullName evidence="10">Uncharacterized protein</fullName>
    </submittedName>
</protein>
<comment type="subcellular location">
    <subcellularLocation>
        <location evidence="1">Membrane</location>
        <topology evidence="1">Multi-pass membrane protein</topology>
    </subcellularLocation>
</comment>
<gene>
    <name evidence="11" type="ORF">FNK824_LOCUS29165</name>
    <name evidence="10" type="ORF">OTI717_LOCUS20664</name>
    <name evidence="9" type="ORF">RFH988_LOCUS20599</name>
    <name evidence="8" type="ORF">SEV965_LOCUS16102</name>
</gene>
<evidence type="ECO:0000313" key="8">
    <source>
        <dbReference type="EMBL" id="CAF1105488.1"/>
    </source>
</evidence>
<evidence type="ECO:0000313" key="9">
    <source>
        <dbReference type="EMBL" id="CAF1125799.1"/>
    </source>
</evidence>
<organism evidence="10 12">
    <name type="scientific">Rotaria sordida</name>
    <dbReference type="NCBI Taxonomy" id="392033"/>
    <lineage>
        <taxon>Eukaryota</taxon>
        <taxon>Metazoa</taxon>
        <taxon>Spiralia</taxon>
        <taxon>Gnathifera</taxon>
        <taxon>Rotifera</taxon>
        <taxon>Eurotatoria</taxon>
        <taxon>Bdelloidea</taxon>
        <taxon>Philodinida</taxon>
        <taxon>Philodinidae</taxon>
        <taxon>Rotaria</taxon>
    </lineage>
</organism>
<evidence type="ECO:0000256" key="5">
    <source>
        <dbReference type="ARBA" id="ARBA00023065"/>
    </source>
</evidence>
<keyword evidence="2" id="KW-0813">Transport</keyword>
<dbReference type="Proteomes" id="UP000663823">
    <property type="component" value="Unassembled WGS sequence"/>
</dbReference>
<dbReference type="PANTHER" id="PTHR31064:SF30">
    <property type="entry name" value="HIGH-AFFINITY POTASSIUM TRANSPORT PROTEIN-RELATED"/>
    <property type="match status" value="1"/>
</dbReference>
<keyword evidence="5" id="KW-0406">Ion transport</keyword>
<dbReference type="PANTHER" id="PTHR31064">
    <property type="entry name" value="POTASSIUM TRANSPORT PROTEIN DDB_G0292412-RELATED"/>
    <property type="match status" value="1"/>
</dbReference>
<evidence type="ECO:0000256" key="3">
    <source>
        <dbReference type="ARBA" id="ARBA00022692"/>
    </source>
</evidence>
<evidence type="ECO:0000313" key="12">
    <source>
        <dbReference type="Proteomes" id="UP000663823"/>
    </source>
</evidence>
<dbReference type="GO" id="GO:0030001">
    <property type="term" value="P:metal ion transport"/>
    <property type="evidence" value="ECO:0007669"/>
    <property type="project" value="UniProtKB-ARBA"/>
</dbReference>
<keyword evidence="6 7" id="KW-0472">Membrane</keyword>
<feature type="transmembrane region" description="Helical" evidence="7">
    <location>
        <begin position="36"/>
        <end position="56"/>
    </location>
</feature>
<dbReference type="Proteomes" id="UP000663889">
    <property type="component" value="Unassembled WGS sequence"/>
</dbReference>
<dbReference type="EMBL" id="CAJOBE010008348">
    <property type="protein sequence ID" value="CAF4059319.1"/>
    <property type="molecule type" value="Genomic_DNA"/>
</dbReference>
<evidence type="ECO:0000313" key="10">
    <source>
        <dbReference type="EMBL" id="CAF3842353.1"/>
    </source>
</evidence>
<feature type="transmembrane region" description="Helical" evidence="7">
    <location>
        <begin position="9"/>
        <end position="30"/>
    </location>
</feature>
<reference evidence="10" key="1">
    <citation type="submission" date="2021-02" db="EMBL/GenBank/DDBJ databases">
        <authorList>
            <person name="Nowell W R."/>
        </authorList>
    </citation>
    <scope>NUCLEOTIDE SEQUENCE</scope>
</reference>
<evidence type="ECO:0000256" key="7">
    <source>
        <dbReference type="SAM" id="Phobius"/>
    </source>
</evidence>
<dbReference type="InterPro" id="IPR051143">
    <property type="entry name" value="TrkH_K-transport"/>
</dbReference>
<accession>A0A819E0J4</accession>
<dbReference type="EMBL" id="CAJNOO010001271">
    <property type="protein sequence ID" value="CAF1125799.1"/>
    <property type="molecule type" value="Genomic_DNA"/>
</dbReference>
<evidence type="ECO:0000256" key="6">
    <source>
        <dbReference type="ARBA" id="ARBA00023136"/>
    </source>
</evidence>
<evidence type="ECO:0000256" key="1">
    <source>
        <dbReference type="ARBA" id="ARBA00004141"/>
    </source>
</evidence>
<sequence>MEPSEPTITVFRVIFEVISAFGGCGFSMGFSKGMPSLVSVLTSSSKVVIILVMCMGRHRGLLDSMKDQEEIEYSAQILIDSWKQLAILEYQEKKKLLDEKFKPTISVPFPTPPLVTRF</sequence>
<comment type="caution">
    <text evidence="10">The sequence shown here is derived from an EMBL/GenBank/DDBJ whole genome shotgun (WGS) entry which is preliminary data.</text>
</comment>
<dbReference type="Pfam" id="PF02386">
    <property type="entry name" value="TrkH"/>
    <property type="match status" value="1"/>
</dbReference>
<dbReference type="AlphaFoldDB" id="A0A819E0J4"/>
<dbReference type="GO" id="GO:0005886">
    <property type="term" value="C:plasma membrane"/>
    <property type="evidence" value="ECO:0007669"/>
    <property type="project" value="TreeGrafter"/>
</dbReference>
<dbReference type="OrthoDB" id="9999863at2759"/>
<proteinExistence type="predicted"/>
<dbReference type="Proteomes" id="UP000663874">
    <property type="component" value="Unassembled WGS sequence"/>
</dbReference>